<reference evidence="1 2" key="1">
    <citation type="journal article" date="2019" name="Sci. Rep.">
        <title>Orb-weaving spider Araneus ventricosus genome elucidates the spidroin gene catalogue.</title>
        <authorList>
            <person name="Kono N."/>
            <person name="Nakamura H."/>
            <person name="Ohtoshi R."/>
            <person name="Moran D.A.P."/>
            <person name="Shinohara A."/>
            <person name="Yoshida Y."/>
            <person name="Fujiwara M."/>
            <person name="Mori M."/>
            <person name="Tomita M."/>
            <person name="Arakawa K."/>
        </authorList>
    </citation>
    <scope>NUCLEOTIDE SEQUENCE [LARGE SCALE GENOMIC DNA]</scope>
</reference>
<sequence>MRFPHDSTWIFSPHCHSAAKLDISALPSSWQVSGPLHACPLPADKRTSSSPCHFNKPAARFRAFAHFNNAMETSHPCITYSSNQGGPPPHYPLSACGSRCRHLPQCLCLPRFNSSWPSSHHFITGSHSTRFPLPRSSFAMLAEVSTEPHNFHFIHYLHQYHDFSPPHTIHNSAFFFFIPQLSQFSYSTDAQ</sequence>
<gene>
    <name evidence="1" type="ORF">AVEN_73779_1</name>
</gene>
<dbReference type="AlphaFoldDB" id="A0A4Y2WHF0"/>
<evidence type="ECO:0000313" key="2">
    <source>
        <dbReference type="Proteomes" id="UP000499080"/>
    </source>
</evidence>
<keyword evidence="2" id="KW-1185">Reference proteome</keyword>
<organism evidence="1 2">
    <name type="scientific">Araneus ventricosus</name>
    <name type="common">Orbweaver spider</name>
    <name type="synonym">Epeira ventricosa</name>
    <dbReference type="NCBI Taxonomy" id="182803"/>
    <lineage>
        <taxon>Eukaryota</taxon>
        <taxon>Metazoa</taxon>
        <taxon>Ecdysozoa</taxon>
        <taxon>Arthropoda</taxon>
        <taxon>Chelicerata</taxon>
        <taxon>Arachnida</taxon>
        <taxon>Araneae</taxon>
        <taxon>Araneomorphae</taxon>
        <taxon>Entelegynae</taxon>
        <taxon>Araneoidea</taxon>
        <taxon>Araneidae</taxon>
        <taxon>Araneus</taxon>
    </lineage>
</organism>
<dbReference type="Proteomes" id="UP000499080">
    <property type="component" value="Unassembled WGS sequence"/>
</dbReference>
<comment type="caution">
    <text evidence="1">The sequence shown here is derived from an EMBL/GenBank/DDBJ whole genome shotgun (WGS) entry which is preliminary data.</text>
</comment>
<proteinExistence type="predicted"/>
<evidence type="ECO:0000313" key="1">
    <source>
        <dbReference type="EMBL" id="GBO36078.1"/>
    </source>
</evidence>
<accession>A0A4Y2WHF0</accession>
<dbReference type="EMBL" id="BGPR01060146">
    <property type="protein sequence ID" value="GBO36078.1"/>
    <property type="molecule type" value="Genomic_DNA"/>
</dbReference>
<protein>
    <submittedName>
        <fullName evidence="1">Uncharacterized protein</fullName>
    </submittedName>
</protein>
<name>A0A4Y2WHF0_ARAVE</name>